<evidence type="ECO:0008006" key="8">
    <source>
        <dbReference type="Google" id="ProtNLM"/>
    </source>
</evidence>
<dbReference type="Pfam" id="PF25396">
    <property type="entry name" value="ZNFX1"/>
    <property type="match status" value="1"/>
</dbReference>
<dbReference type="InterPro" id="IPR041677">
    <property type="entry name" value="DNA2/NAM7_AAA_11"/>
</dbReference>
<gene>
    <name evidence="6" type="ORF">AMS68_000729</name>
</gene>
<dbReference type="PANTHER" id="PTHR10887:SF341">
    <property type="entry name" value="NFX1-TYPE ZINC FINGER-CONTAINING PROTEIN 1"/>
    <property type="match status" value="1"/>
</dbReference>
<feature type="domain" description="DNA2/NAM7 helicase helicase" evidence="3">
    <location>
        <begin position="306"/>
        <end position="687"/>
    </location>
</feature>
<dbReference type="SUPFAM" id="SSF52540">
    <property type="entry name" value="P-loop containing nucleoside triphosphate hydrolases"/>
    <property type="match status" value="1"/>
</dbReference>
<dbReference type="CDD" id="cd06008">
    <property type="entry name" value="NF-X1-zinc-finger"/>
    <property type="match status" value="1"/>
</dbReference>
<feature type="compositionally biased region" description="Gly residues" evidence="2">
    <location>
        <begin position="1063"/>
        <end position="1072"/>
    </location>
</feature>
<dbReference type="PANTHER" id="PTHR10887">
    <property type="entry name" value="DNA2/NAM7 HELICASE FAMILY"/>
    <property type="match status" value="1"/>
</dbReference>
<dbReference type="InterPro" id="IPR057373">
    <property type="entry name" value="ZNFX1"/>
</dbReference>
<dbReference type="Proteomes" id="UP000503462">
    <property type="component" value="Chromosome 1"/>
</dbReference>
<feature type="region of interest" description="Disordered" evidence="2">
    <location>
        <begin position="1062"/>
        <end position="1117"/>
    </location>
</feature>
<evidence type="ECO:0000259" key="3">
    <source>
        <dbReference type="Pfam" id="PF13086"/>
    </source>
</evidence>
<dbReference type="Pfam" id="PF13087">
    <property type="entry name" value="AAA_12"/>
    <property type="match status" value="1"/>
</dbReference>
<dbReference type="Gene3D" id="3.40.50.300">
    <property type="entry name" value="P-loop containing nucleotide triphosphate hydrolases"/>
    <property type="match status" value="3"/>
</dbReference>
<dbReference type="OrthoDB" id="409395at2759"/>
<feature type="domain" description="ZNFX1" evidence="5">
    <location>
        <begin position="124"/>
        <end position="231"/>
    </location>
</feature>
<dbReference type="InterPro" id="IPR041679">
    <property type="entry name" value="DNA2/NAM7-like_C"/>
</dbReference>
<keyword evidence="1" id="KW-0547">Nucleotide-binding</keyword>
<keyword evidence="1" id="KW-0067">ATP-binding</keyword>
<dbReference type="Pfam" id="PF13086">
    <property type="entry name" value="AAA_11"/>
    <property type="match status" value="1"/>
</dbReference>
<organism evidence="6 7">
    <name type="scientific">Peltaster fructicola</name>
    <dbReference type="NCBI Taxonomy" id="286661"/>
    <lineage>
        <taxon>Eukaryota</taxon>
        <taxon>Fungi</taxon>
        <taxon>Dikarya</taxon>
        <taxon>Ascomycota</taxon>
        <taxon>Pezizomycotina</taxon>
        <taxon>Dothideomycetes</taxon>
        <taxon>Dothideomycetes incertae sedis</taxon>
        <taxon>Peltaster</taxon>
    </lineage>
</organism>
<keyword evidence="7" id="KW-1185">Reference proteome</keyword>
<keyword evidence="1" id="KW-0347">Helicase</keyword>
<dbReference type="InterPro" id="IPR045055">
    <property type="entry name" value="DNA2/NAM7-like"/>
</dbReference>
<evidence type="ECO:0000256" key="1">
    <source>
        <dbReference type="ARBA" id="ARBA00022806"/>
    </source>
</evidence>
<accession>A0A6H0XKF4</accession>
<reference evidence="6 7" key="1">
    <citation type="journal article" date="2016" name="Sci. Rep.">
        <title>Peltaster fructicola genome reveals evolution from an invasive phytopathogen to an ectophytic parasite.</title>
        <authorList>
            <person name="Xu C."/>
            <person name="Chen H."/>
            <person name="Gleason M.L."/>
            <person name="Xu J.R."/>
            <person name="Liu H."/>
            <person name="Zhang R."/>
            <person name="Sun G."/>
        </authorList>
    </citation>
    <scope>NUCLEOTIDE SEQUENCE [LARGE SCALE GENOMIC DNA]</scope>
    <source>
        <strain evidence="6 7">LNHT1506</strain>
    </source>
</reference>
<evidence type="ECO:0000313" key="6">
    <source>
        <dbReference type="EMBL" id="QIW95211.1"/>
    </source>
</evidence>
<dbReference type="EMBL" id="CP051139">
    <property type="protein sequence ID" value="QIW95211.1"/>
    <property type="molecule type" value="Genomic_DNA"/>
</dbReference>
<dbReference type="GO" id="GO:0031048">
    <property type="term" value="P:regulatory ncRNA-mediated heterochromatin formation"/>
    <property type="evidence" value="ECO:0007669"/>
    <property type="project" value="TreeGrafter"/>
</dbReference>
<dbReference type="GO" id="GO:0031380">
    <property type="term" value="C:nuclear RNA-directed RNA polymerase complex"/>
    <property type="evidence" value="ECO:0007669"/>
    <property type="project" value="TreeGrafter"/>
</dbReference>
<keyword evidence="1" id="KW-0378">Hydrolase</keyword>
<protein>
    <recommendedName>
        <fullName evidence="8">Helicase ATP-binding domain-containing protein</fullName>
    </recommendedName>
</protein>
<evidence type="ECO:0000259" key="5">
    <source>
        <dbReference type="Pfam" id="PF25396"/>
    </source>
</evidence>
<dbReference type="InterPro" id="IPR027417">
    <property type="entry name" value="P-loop_NTPase"/>
</dbReference>
<dbReference type="InterPro" id="IPR047187">
    <property type="entry name" value="SF1_C_Upf1"/>
</dbReference>
<evidence type="ECO:0000259" key="4">
    <source>
        <dbReference type="Pfam" id="PF13087"/>
    </source>
</evidence>
<evidence type="ECO:0000313" key="7">
    <source>
        <dbReference type="Proteomes" id="UP000503462"/>
    </source>
</evidence>
<proteinExistence type="predicted"/>
<feature type="region of interest" description="Disordered" evidence="2">
    <location>
        <begin position="1017"/>
        <end position="1036"/>
    </location>
</feature>
<dbReference type="GO" id="GO:0004386">
    <property type="term" value="F:helicase activity"/>
    <property type="evidence" value="ECO:0007669"/>
    <property type="project" value="InterPro"/>
</dbReference>
<feature type="domain" description="DNA2/NAM7 helicase-like C-terminal" evidence="4">
    <location>
        <begin position="700"/>
        <end position="888"/>
    </location>
</feature>
<dbReference type="CDD" id="cd18808">
    <property type="entry name" value="SF1_C_Upf1"/>
    <property type="match status" value="1"/>
</dbReference>
<name>A0A6H0XKF4_9PEZI</name>
<evidence type="ECO:0000256" key="2">
    <source>
        <dbReference type="SAM" id="MobiDB-lite"/>
    </source>
</evidence>
<sequence>MAKGGARSHQLRTVEVQTEQPLLNQRVRQYFEQHAPSRDTAAWLRTPEVPTSKEVAQAAPIDQRTGRTEMLVSNLVKGAWESKEAYLRAHYSFLREEAVRPLREAVQQMKVMPTACESSFSEAKNTIGIYERVRIVGLVTSTRGVAIRITFSTKRAGMGILWKQTNRLLSGKLVALTPNDDMFRTKTVVATIAARSLEGLEQNPPELELFFGNADELELDPAVEWTMIEARSSFFEAQRHTMLALQKLMHEPLPMLEHLLAVNNDIGAPIYLPQKPTIDLGPISSQEDGLSEVDIFATWPDTSTILDQSQLIALQRIVTKSLAIVQGPPGTGKTFVSVKALQVILANRQSDDPPIIVTAQTNHALDQLLRHIAKFEPNFARLGGRTKDRKIVRERTMYELRYANKSADTLRGCQAPAARKAMRGMEKEIEELIAPLKAGNLALDAEFLRKIHLLSDTQVKSLEQGANQWVQASLSNPAETRSPFNVWLSRALVKVPYKPELENFGFEFEEAEIEYEQLLEIEAENGVKEEEYIDALAGNSYTLADNYTCPTKNKIDDKAVERLLKKEKNLWDIPEALRPSVYNYLQTRCKLIITEAMRQKVHVYDNAARRARIGNFERDELILREQKVIGMTTTGLSKYRGLIASLGCKIVLVEEAAETLEAPVIAACLPSLEHLILVGDHQQLRPQCTVKAHERKRLSYNISMFERLVNNDMGKTTLIMQRRMIPEVRRILRPIYQDVIRDHDSVRDPVNRPDVPGMGGINSYFFTHSWREQRDEMSSYVNIEEADMIVGLVEHLLYNGMRCEEITILTFYNGQRKQISRALRKSSALKDLRFQVVTVDSYQGEENKVVILSLVRSNKDGVMGFLSAANRICVALSRAQCGFYLFGDGQTLSTNPIWKQVILLMLGLDTDHAEEIPTIEIQRFGDTLPVHCVQHDRIVVVARPSDWNDLSGGCAKPCAKVLECGHSCVLPCHPFSHDRVACTQVCNKILPCQHNCVRECWELCVCQQCKVNKQPPELDRGAMVNTPRNSSADSSASASWQAYAKEASALYAEAKAIMPRAGGPSGAAGGGVSSDPASGREPGSHQKSSPLKKEIDLIDLDDNEECQHTASTSPWQPVQYGMDHLSLL</sequence>
<dbReference type="AlphaFoldDB" id="A0A6H0XKF4"/>